<evidence type="ECO:0000259" key="3">
    <source>
        <dbReference type="PROSITE" id="PS50048"/>
    </source>
</evidence>
<dbReference type="InterPro" id="IPR001138">
    <property type="entry name" value="Zn2Cys6_DnaBD"/>
</dbReference>
<dbReference type="CDD" id="cd00067">
    <property type="entry name" value="GAL4"/>
    <property type="match status" value="1"/>
</dbReference>
<dbReference type="PROSITE" id="PS50048">
    <property type="entry name" value="ZN2_CY6_FUNGAL_2"/>
    <property type="match status" value="1"/>
</dbReference>
<dbReference type="PROSITE" id="PS00463">
    <property type="entry name" value="ZN2_CY6_FUNGAL_1"/>
    <property type="match status" value="1"/>
</dbReference>
<dbReference type="InterPro" id="IPR036864">
    <property type="entry name" value="Zn2-C6_fun-type_DNA-bd_sf"/>
</dbReference>
<feature type="domain" description="Zn(2)-C6 fungal-type" evidence="3">
    <location>
        <begin position="10"/>
        <end position="38"/>
    </location>
</feature>
<dbReference type="PANTHER" id="PTHR38791">
    <property type="entry name" value="ZN(II)2CYS6 TRANSCRIPTION FACTOR (EUROFUNG)-RELATED-RELATED"/>
    <property type="match status" value="1"/>
</dbReference>
<dbReference type="SUPFAM" id="SSF57701">
    <property type="entry name" value="Zn2/Cys6 DNA-binding domain"/>
    <property type="match status" value="1"/>
</dbReference>
<dbReference type="AlphaFoldDB" id="A0A086T4D5"/>
<keyword evidence="5" id="KW-1185">Reference proteome</keyword>
<dbReference type="Pfam" id="PF11951">
    <property type="entry name" value="Fungal_trans_2"/>
    <property type="match status" value="1"/>
</dbReference>
<dbReference type="Gene3D" id="4.10.240.10">
    <property type="entry name" value="Zn(2)-C6 fungal-type DNA-binding domain"/>
    <property type="match status" value="1"/>
</dbReference>
<evidence type="ECO:0000313" key="5">
    <source>
        <dbReference type="Proteomes" id="UP000029964"/>
    </source>
</evidence>
<evidence type="ECO:0000256" key="2">
    <source>
        <dbReference type="SAM" id="MobiDB-lite"/>
    </source>
</evidence>
<dbReference type="InterPro" id="IPR021858">
    <property type="entry name" value="Fun_TF"/>
</dbReference>
<dbReference type="Pfam" id="PF00172">
    <property type="entry name" value="Zn_clus"/>
    <property type="match status" value="1"/>
</dbReference>
<dbReference type="HOGENOM" id="CLU_013866_6_3_1"/>
<feature type="compositionally biased region" description="Low complexity" evidence="2">
    <location>
        <begin position="69"/>
        <end position="83"/>
    </location>
</feature>
<dbReference type="InterPro" id="IPR053175">
    <property type="entry name" value="DHMBA_Reg_Transcription_Factor"/>
</dbReference>
<evidence type="ECO:0000256" key="1">
    <source>
        <dbReference type="ARBA" id="ARBA00023242"/>
    </source>
</evidence>
<sequence length="579" mass="63247">MVFPGRYSTGCLRCRQRKVKCDEAKPSCRRCYIYGKECPGYTDQFHFRYGLTVSSFSPEKHTTRHVAPSNRAGASSSRTGASSNRKEKSATSGRGSRKVVVKKEEEDIPGTDVWSPPAVVAPPKVSTDDLSLCYFVSRFVSPDGMDGFPGHLTFLPGMFDRYGEGVLEQATLSVAKMAAYNQFGGEEFRLQSYQTYGRAIKSLQEAIRQESNVTDDRVLASILLLCTLKDISGESTGDPNEHAAGLYYLLEKRGVEQLATRRGAELFLLALIRLQIYSFLREDDSYSDPGGLVSAMGVFDPLVRAMAMMTKTLSLRHQLSNYVTFPDIQSTMQSPSASSPTSTTTITVNPDPDGHAAAVGACLETLEDFDNWDHEAASYWQRTFEDRAMPTALGEVGTKMTYCDPPTACTIILVRSARLILLLSLLTYHKMMSLGDAGSCGDMAAWEHWLPTLHGDVHKTIDDILACVPFVLGDVDPKSGQPKVSYDGAGAIVITQPLRLVTYCAYARPDQTEMARKILERINAIGIKSAVSWDGEPMFPSDFAATSPATSFSAPAQSPPTLVFRQAQNEGSSLGAGVV</sequence>
<dbReference type="SMART" id="SM00066">
    <property type="entry name" value="GAL4"/>
    <property type="match status" value="1"/>
</dbReference>
<comment type="caution">
    <text evidence="4">The sequence shown here is derived from an EMBL/GenBank/DDBJ whole genome shotgun (WGS) entry which is preliminary data.</text>
</comment>
<dbReference type="GO" id="GO:0000981">
    <property type="term" value="F:DNA-binding transcription factor activity, RNA polymerase II-specific"/>
    <property type="evidence" value="ECO:0007669"/>
    <property type="project" value="InterPro"/>
</dbReference>
<accession>A0A086T4D5</accession>
<gene>
    <name evidence="4" type="ORF">ACRE_050050</name>
</gene>
<dbReference type="Proteomes" id="UP000029964">
    <property type="component" value="Unassembled WGS sequence"/>
</dbReference>
<name>A0A086T4D5_HAPC1</name>
<protein>
    <submittedName>
        <fullName evidence="4">Transcriptional regulatory protein-like protein</fullName>
    </submittedName>
</protein>
<evidence type="ECO:0000313" key="4">
    <source>
        <dbReference type="EMBL" id="KFH44217.1"/>
    </source>
</evidence>
<dbReference type="PANTHER" id="PTHR38791:SF12">
    <property type="entry name" value="TRANSCRIPTION FACTOR DOMAIN-CONTAINING PROTEIN-RELATED"/>
    <property type="match status" value="1"/>
</dbReference>
<dbReference type="OrthoDB" id="2991872at2759"/>
<organism evidence="4 5">
    <name type="scientific">Hapsidospora chrysogenum (strain ATCC 11550 / CBS 779.69 / DSM 880 / IAM 14645 / JCM 23072 / IMI 49137)</name>
    <name type="common">Acremonium chrysogenum</name>
    <dbReference type="NCBI Taxonomy" id="857340"/>
    <lineage>
        <taxon>Eukaryota</taxon>
        <taxon>Fungi</taxon>
        <taxon>Dikarya</taxon>
        <taxon>Ascomycota</taxon>
        <taxon>Pezizomycotina</taxon>
        <taxon>Sordariomycetes</taxon>
        <taxon>Hypocreomycetidae</taxon>
        <taxon>Hypocreales</taxon>
        <taxon>Bionectriaceae</taxon>
        <taxon>Hapsidospora</taxon>
    </lineage>
</organism>
<feature type="region of interest" description="Disordered" evidence="2">
    <location>
        <begin position="60"/>
        <end position="104"/>
    </location>
</feature>
<dbReference type="GO" id="GO:0008270">
    <property type="term" value="F:zinc ion binding"/>
    <property type="evidence" value="ECO:0007669"/>
    <property type="project" value="InterPro"/>
</dbReference>
<proteinExistence type="predicted"/>
<reference evidence="5" key="1">
    <citation type="journal article" date="2014" name="Genome Announc.">
        <title>Genome sequence and annotation of Acremonium chrysogenum, producer of the beta-lactam antibiotic cephalosporin C.</title>
        <authorList>
            <person name="Terfehr D."/>
            <person name="Dahlmann T.A."/>
            <person name="Specht T."/>
            <person name="Zadra I."/>
            <person name="Kuernsteiner H."/>
            <person name="Kueck U."/>
        </authorList>
    </citation>
    <scope>NUCLEOTIDE SEQUENCE [LARGE SCALE GENOMIC DNA]</scope>
    <source>
        <strain evidence="5">ATCC 11550 / CBS 779.69 / DSM 880 / IAM 14645 / JCM 23072 / IMI 49137</strain>
    </source>
</reference>
<dbReference type="EMBL" id="JPKY01000052">
    <property type="protein sequence ID" value="KFH44217.1"/>
    <property type="molecule type" value="Genomic_DNA"/>
</dbReference>
<keyword evidence="1" id="KW-0539">Nucleus</keyword>